<comment type="function">
    <text evidence="2">Counteracts the endogenous Pycsar antiviral defense system. Phosphodiesterase that enables metal-dependent hydrolysis of host cyclic nucleotide Pycsar defense signals such as cCMP and cUMP.</text>
</comment>
<feature type="domain" description="Metallo-beta-lactamase" evidence="4">
    <location>
        <begin position="260"/>
        <end position="456"/>
    </location>
</feature>
<dbReference type="CDD" id="cd06262">
    <property type="entry name" value="metallo-hydrolase-like_MBL-fold"/>
    <property type="match status" value="1"/>
</dbReference>
<dbReference type="PANTHER" id="PTHR42951:SF22">
    <property type="entry name" value="METALLO BETA-LACTAMASE SUPERFAMILY LIPOPROTEIN"/>
    <property type="match status" value="1"/>
</dbReference>
<keyword evidence="6" id="KW-1185">Reference proteome</keyword>
<gene>
    <name evidence="5" type="ORF">EAV92_06180</name>
</gene>
<dbReference type="SUPFAM" id="SSF56281">
    <property type="entry name" value="Metallo-hydrolase/oxidoreductase"/>
    <property type="match status" value="2"/>
</dbReference>
<dbReference type="Gene3D" id="3.60.15.10">
    <property type="entry name" value="Ribonuclease Z/Hydroxyacylglutathione hydrolase-like"/>
    <property type="match status" value="2"/>
</dbReference>
<comment type="catalytic activity">
    <reaction evidence="1">
        <text>3',5'-cyclic CMP + H2O = CMP + H(+)</text>
        <dbReference type="Rhea" id="RHEA:72675"/>
        <dbReference type="ChEBI" id="CHEBI:15377"/>
        <dbReference type="ChEBI" id="CHEBI:15378"/>
        <dbReference type="ChEBI" id="CHEBI:58003"/>
        <dbReference type="ChEBI" id="CHEBI:60377"/>
    </reaction>
    <physiologicalReaction direction="left-to-right" evidence="1">
        <dbReference type="Rhea" id="RHEA:72676"/>
    </physiologicalReaction>
</comment>
<dbReference type="PANTHER" id="PTHR42951">
    <property type="entry name" value="METALLO-BETA-LACTAMASE DOMAIN-CONTAINING"/>
    <property type="match status" value="1"/>
</dbReference>
<evidence type="ECO:0000313" key="6">
    <source>
        <dbReference type="Proteomes" id="UP000269097"/>
    </source>
</evidence>
<evidence type="ECO:0000256" key="3">
    <source>
        <dbReference type="ARBA" id="ARBA00048505"/>
    </source>
</evidence>
<dbReference type="Proteomes" id="UP000269097">
    <property type="component" value="Chromosome"/>
</dbReference>
<accession>A0A3G3K4Y7</accession>
<feature type="domain" description="Metallo-beta-lactamase" evidence="4">
    <location>
        <begin position="13"/>
        <end position="206"/>
    </location>
</feature>
<dbReference type="InterPro" id="IPR050855">
    <property type="entry name" value="NDM-1-like"/>
</dbReference>
<evidence type="ECO:0000313" key="5">
    <source>
        <dbReference type="EMBL" id="AYQ75518.1"/>
    </source>
</evidence>
<keyword evidence="5" id="KW-0378">Hydrolase</keyword>
<protein>
    <submittedName>
        <fullName evidence="5">MBL fold metallo-hydrolase</fullName>
    </submittedName>
</protein>
<dbReference type="AlphaFoldDB" id="A0A3G3K4Y7"/>
<comment type="catalytic activity">
    <reaction evidence="3">
        <text>3',5'-cyclic UMP + H2O = UMP + H(+)</text>
        <dbReference type="Rhea" id="RHEA:70575"/>
        <dbReference type="ChEBI" id="CHEBI:15377"/>
        <dbReference type="ChEBI" id="CHEBI:15378"/>
        <dbReference type="ChEBI" id="CHEBI:57865"/>
        <dbReference type="ChEBI" id="CHEBI:184387"/>
    </reaction>
    <physiologicalReaction direction="left-to-right" evidence="3">
        <dbReference type="Rhea" id="RHEA:70576"/>
    </physiologicalReaction>
</comment>
<proteinExistence type="predicted"/>
<dbReference type="GO" id="GO:0016787">
    <property type="term" value="F:hydrolase activity"/>
    <property type="evidence" value="ECO:0007669"/>
    <property type="project" value="UniProtKB-KW"/>
</dbReference>
<name>A0A3G3K4Y7_9BACL</name>
<evidence type="ECO:0000256" key="2">
    <source>
        <dbReference type="ARBA" id="ARBA00034301"/>
    </source>
</evidence>
<sequence>MKLSENLFMYRDTCHVYVVKNGQDAVLVDFGSGDVLDRLAEMGVERVAAILMTHHHRDQGQGLPRAAAAGIPIWVPHNEQDLFASVDAFWQAREVLNNYNVRQDRFSLLADVPIEGALRDYMSYAFAGIEFTVIPTPGHTVGSASFLAQIDGRRVIFSGDLISAPGKVWSLAATHWTYNGGEGLASSALSVLDLKDREPDMLLPSHGQVMEDPGEAIDQLVERLRELMYFRRQNEPLLRLREQPFMQITPHLLRNRTSFAYHYVLISESGKALYFDFGHDFLMGIPSGADRAARRPWLYSLPMLKKQFGVTKVDVVVPTHYHDDHVAGINLLKDHEGTEVWAADTFSDILRRPEHYDLPCLWYDPIEVDRDLQVGVPIRWEEYEFTLHPLPGHTLYAVAIELDVDGKKVLISGDQYHGEEGLLENYVYPNRFQISDFVKSAELYGRIKPEVILTGHWQPLWVTPGYFEELAKRGATLERIHRDLLMLEDVDFGAEGVGVRISPYHAKAYAGETVTLEAEVRNPYQRDSLAELRLDVPPGWTVEPEIAQTPLAPSGIGTLTFRVTPAGPHKRRVRIGADLSVDGVRFGQHAEALITVRKPK</sequence>
<dbReference type="EMBL" id="CP033433">
    <property type="protein sequence ID" value="AYQ75518.1"/>
    <property type="molecule type" value="Genomic_DNA"/>
</dbReference>
<evidence type="ECO:0000259" key="4">
    <source>
        <dbReference type="SMART" id="SM00849"/>
    </source>
</evidence>
<dbReference type="KEGG" id="coh:EAV92_06180"/>
<dbReference type="Pfam" id="PF00753">
    <property type="entry name" value="Lactamase_B"/>
    <property type="match status" value="2"/>
</dbReference>
<evidence type="ECO:0000256" key="1">
    <source>
        <dbReference type="ARBA" id="ARBA00034221"/>
    </source>
</evidence>
<dbReference type="SMART" id="SM00849">
    <property type="entry name" value="Lactamase_B"/>
    <property type="match status" value="2"/>
</dbReference>
<dbReference type="InterPro" id="IPR001279">
    <property type="entry name" value="Metallo-B-lactamas"/>
</dbReference>
<reference evidence="5 6" key="1">
    <citation type="submission" date="2018-10" db="EMBL/GenBank/DDBJ databases">
        <title>Genome Sequence of Cohnella sp.</title>
        <authorList>
            <person name="Srinivasan S."/>
            <person name="Kim M.K."/>
        </authorList>
    </citation>
    <scope>NUCLEOTIDE SEQUENCE [LARGE SCALE GENOMIC DNA]</scope>
    <source>
        <strain evidence="5 6">18JY8-7</strain>
    </source>
</reference>
<organism evidence="5 6">
    <name type="scientific">Cohnella candidum</name>
    <dbReference type="NCBI Taxonomy" id="2674991"/>
    <lineage>
        <taxon>Bacteria</taxon>
        <taxon>Bacillati</taxon>
        <taxon>Bacillota</taxon>
        <taxon>Bacilli</taxon>
        <taxon>Bacillales</taxon>
        <taxon>Paenibacillaceae</taxon>
        <taxon>Cohnella</taxon>
    </lineage>
</organism>
<dbReference type="InterPro" id="IPR036866">
    <property type="entry name" value="RibonucZ/Hydroxyglut_hydro"/>
</dbReference>